<dbReference type="EMBL" id="KJ019064">
    <property type="protein sequence ID" value="AIX22955.1"/>
    <property type="molecule type" value="Genomic_DNA"/>
</dbReference>
<dbReference type="EMBL" id="KJ019027">
    <property type="protein sequence ID" value="AIX14583.1"/>
    <property type="molecule type" value="Genomic_DNA"/>
</dbReference>
<dbReference type="Proteomes" id="UP000185280">
    <property type="component" value="Segment"/>
</dbReference>
<evidence type="ECO:0000313" key="5">
    <source>
        <dbReference type="Proteomes" id="UP000185279"/>
    </source>
</evidence>
<dbReference type="OrthoDB" id="16649at10239"/>
<evidence type="ECO:0000313" key="1">
    <source>
        <dbReference type="EMBL" id="AIX14583.1"/>
    </source>
</evidence>
<gene>
    <name evidence="1" type="ORF">Syn7803C43_188</name>
    <name evidence="2" type="ORF">Syn7803C98_187</name>
    <name evidence="3" type="ORF">Syn7803US88_186</name>
</gene>
<dbReference type="Proteomes" id="UP000185278">
    <property type="component" value="Segment"/>
</dbReference>
<dbReference type="RefSeq" id="YP_007001923.1">
    <property type="nucleotide sequence ID" value="NC_019444.1"/>
</dbReference>
<sequence>MKFSQDDLWETIDKLGWDVRHDNIVIEIGGTVVSGIHQGEDYNKKWATPYGVRKYNKDAFVVIKNLSRTPFESSKPLDHEHKPHHAST</sequence>
<proteinExistence type="predicted"/>
<evidence type="ECO:0000313" key="4">
    <source>
        <dbReference type="Proteomes" id="UP000185278"/>
    </source>
</evidence>
<name>A0A0E3FAC1_9CAUD</name>
<organism evidence="2 4">
    <name type="scientific">Synechococcus phage ACG-2014c</name>
    <dbReference type="NCBI Taxonomy" id="1079998"/>
    <lineage>
        <taxon>Viruses</taxon>
        <taxon>Duplodnaviria</taxon>
        <taxon>Heunggongvirae</taxon>
        <taxon>Uroviricota</taxon>
        <taxon>Caudoviricetes</taxon>
        <taxon>Pantevenvirales</taxon>
        <taxon>Kyanoviridae</taxon>
        <taxon>Namakavirus</taxon>
        <taxon>Namakavirus smbcm6</taxon>
    </lineage>
</organism>
<protein>
    <submittedName>
        <fullName evidence="2">Uncharacterized protein</fullName>
    </submittedName>
</protein>
<dbReference type="Proteomes" id="UP000185279">
    <property type="component" value="Segment"/>
</dbReference>
<evidence type="ECO:0000313" key="2">
    <source>
        <dbReference type="EMBL" id="AIX22955.1"/>
    </source>
</evidence>
<reference evidence="4 5" key="1">
    <citation type="submission" date="2013-12" db="EMBL/GenBank/DDBJ databases">
        <title>Ecological redundancy of diverse viral populations within a natural community.</title>
        <authorList>
            <person name="Gregory A.C."/>
            <person name="LaButti K."/>
            <person name="Copeland A."/>
            <person name="Woyke T."/>
            <person name="Sullivan M.B."/>
        </authorList>
    </citation>
    <scope>NUCLEOTIDE SEQUENCE [LARGE SCALE GENOMIC DNA]</scope>
    <source>
        <strain evidence="1">Syn7803C43</strain>
        <strain evidence="2">Syn7803C98</strain>
        <strain evidence="3">Syn7803US88</strain>
    </source>
</reference>
<accession>A0A0E3FAC1</accession>
<evidence type="ECO:0000313" key="3">
    <source>
        <dbReference type="EMBL" id="AIX38187.1"/>
    </source>
</evidence>
<dbReference type="EMBL" id="KJ019128">
    <property type="protein sequence ID" value="AIX38187.1"/>
    <property type="molecule type" value="Genomic_DNA"/>
</dbReference>